<accession>A0A1F7WLI2</accession>
<sequence length="304" mass="34224">MKNYERKITHIPLILLTIAAAAAFFASAHFLKPKNDAVSLALKNKATMNPIVSLSLSMSKELRQIAASYLWLRVDEYFHSTAVRLSENTEIVPLFKLITIFDPTFIDAYLVLAHHLAFHLGKTESALNVLKDGLENNIKPPAPRLSELYFESGWISIALKRDTQEAIVALAASEKYMSTECDQDNAHLAMRLLAFLKNSLTVNFDVNAYRRNLSNEDIHKKLEEFNICPHGHDEEGHEHGPGCGHDQGDTGDYDAAAAKEHKYSGQNPWQNPFLAARLQNAAVVYSALWLLLTLTMKLARRRRQ</sequence>
<evidence type="ECO:0000313" key="1">
    <source>
        <dbReference type="EMBL" id="OGM03249.1"/>
    </source>
</evidence>
<protein>
    <submittedName>
        <fullName evidence="1">Uncharacterized protein</fullName>
    </submittedName>
</protein>
<name>A0A1F7WLI2_9BACT</name>
<dbReference type="Proteomes" id="UP000178735">
    <property type="component" value="Unassembled WGS sequence"/>
</dbReference>
<dbReference type="EMBL" id="MGFH01000182">
    <property type="protein sequence ID" value="OGM03249.1"/>
    <property type="molecule type" value="Genomic_DNA"/>
</dbReference>
<reference evidence="1 2" key="1">
    <citation type="journal article" date="2016" name="Nat. Commun.">
        <title>Thousands of microbial genomes shed light on interconnected biogeochemical processes in an aquifer system.</title>
        <authorList>
            <person name="Anantharaman K."/>
            <person name="Brown C.T."/>
            <person name="Hug L.A."/>
            <person name="Sharon I."/>
            <person name="Castelle C.J."/>
            <person name="Probst A.J."/>
            <person name="Thomas B.C."/>
            <person name="Singh A."/>
            <person name="Wilkins M.J."/>
            <person name="Karaoz U."/>
            <person name="Brodie E.L."/>
            <person name="Williams K.H."/>
            <person name="Hubbard S.S."/>
            <person name="Banfield J.F."/>
        </authorList>
    </citation>
    <scope>NUCLEOTIDE SEQUENCE [LARGE SCALE GENOMIC DNA]</scope>
</reference>
<dbReference type="AlphaFoldDB" id="A0A1F7WLI2"/>
<evidence type="ECO:0000313" key="2">
    <source>
        <dbReference type="Proteomes" id="UP000178735"/>
    </source>
</evidence>
<comment type="caution">
    <text evidence="1">The sequence shown here is derived from an EMBL/GenBank/DDBJ whole genome shotgun (WGS) entry which is preliminary data.</text>
</comment>
<dbReference type="STRING" id="1817813.A2008_06245"/>
<proteinExistence type="predicted"/>
<gene>
    <name evidence="1" type="ORF">A2008_06245</name>
</gene>
<organism evidence="1 2">
    <name type="scientific">Candidatus Wallbacteria bacterium GWC2_49_35</name>
    <dbReference type="NCBI Taxonomy" id="1817813"/>
    <lineage>
        <taxon>Bacteria</taxon>
        <taxon>Candidatus Walliibacteriota</taxon>
    </lineage>
</organism>